<keyword evidence="4" id="KW-0812">Transmembrane</keyword>
<dbReference type="SUPFAM" id="SSF56935">
    <property type="entry name" value="Porins"/>
    <property type="match status" value="1"/>
</dbReference>
<dbReference type="EMBL" id="CP080544">
    <property type="protein sequence ID" value="QYR53203.1"/>
    <property type="molecule type" value="Genomic_DNA"/>
</dbReference>
<keyword evidence="10" id="KW-1185">Reference proteome</keyword>
<comment type="similarity">
    <text evidence="2">Belongs to the OmpP1/FadL family.</text>
</comment>
<keyword evidence="6" id="KW-0472">Membrane</keyword>
<evidence type="ECO:0000256" key="4">
    <source>
        <dbReference type="ARBA" id="ARBA00022692"/>
    </source>
</evidence>
<dbReference type="Proteomes" id="UP000824755">
    <property type="component" value="Chromosome"/>
</dbReference>
<evidence type="ECO:0000256" key="6">
    <source>
        <dbReference type="ARBA" id="ARBA00023136"/>
    </source>
</evidence>
<dbReference type="RefSeq" id="WP_220380021.1">
    <property type="nucleotide sequence ID" value="NZ_CP080544.1"/>
</dbReference>
<organism evidence="9 10">
    <name type="scientific">Lysobacter soyae</name>
    <dbReference type="NCBI Taxonomy" id="2764185"/>
    <lineage>
        <taxon>Bacteria</taxon>
        <taxon>Pseudomonadati</taxon>
        <taxon>Pseudomonadota</taxon>
        <taxon>Gammaproteobacteria</taxon>
        <taxon>Lysobacterales</taxon>
        <taxon>Lysobacteraceae</taxon>
        <taxon>Lysobacter</taxon>
    </lineage>
</organism>
<reference evidence="9 10" key="1">
    <citation type="submission" date="2021-08" db="EMBL/GenBank/DDBJ databases">
        <title>Lysobacter sp. strain CJ11 Genome sequencing and assembly.</title>
        <authorList>
            <person name="Kim I."/>
        </authorList>
    </citation>
    <scope>NUCLEOTIDE SEQUENCE [LARGE SCALE GENOMIC DNA]</scope>
    <source>
        <strain evidence="9 10">CJ11</strain>
    </source>
</reference>
<evidence type="ECO:0000313" key="10">
    <source>
        <dbReference type="Proteomes" id="UP000824755"/>
    </source>
</evidence>
<evidence type="ECO:0000256" key="2">
    <source>
        <dbReference type="ARBA" id="ARBA00008163"/>
    </source>
</evidence>
<dbReference type="Pfam" id="PF03349">
    <property type="entry name" value="Toluene_X"/>
    <property type="match status" value="1"/>
</dbReference>
<comment type="subcellular location">
    <subcellularLocation>
        <location evidence="1">Cell outer membrane</location>
        <topology evidence="1">Multi-pass membrane protein</topology>
    </subcellularLocation>
</comment>
<evidence type="ECO:0000313" key="9">
    <source>
        <dbReference type="EMBL" id="QYR53203.1"/>
    </source>
</evidence>
<gene>
    <name evidence="9" type="ORF">H8L67_01390</name>
</gene>
<feature type="chain" id="PRO_5045620232" evidence="8">
    <location>
        <begin position="29"/>
        <end position="485"/>
    </location>
</feature>
<evidence type="ECO:0000256" key="5">
    <source>
        <dbReference type="ARBA" id="ARBA00022729"/>
    </source>
</evidence>
<dbReference type="PANTHER" id="PTHR35093">
    <property type="entry name" value="OUTER MEMBRANE PROTEIN NMB0088-RELATED"/>
    <property type="match status" value="1"/>
</dbReference>
<dbReference type="Gene3D" id="2.40.160.60">
    <property type="entry name" value="Outer membrane protein transport protein (OMPP1/FadL/TodX)"/>
    <property type="match status" value="1"/>
</dbReference>
<dbReference type="PANTHER" id="PTHR35093:SF3">
    <property type="entry name" value="LONG-CHAIN FATTY ACID TRANSPORT PROTEIN"/>
    <property type="match status" value="1"/>
</dbReference>
<keyword evidence="5 8" id="KW-0732">Signal</keyword>
<evidence type="ECO:0000256" key="1">
    <source>
        <dbReference type="ARBA" id="ARBA00004571"/>
    </source>
</evidence>
<evidence type="ECO:0000256" key="7">
    <source>
        <dbReference type="ARBA" id="ARBA00023237"/>
    </source>
</evidence>
<proteinExistence type="inferred from homology"/>
<accession>A0ABX8WQT7</accession>
<keyword evidence="3" id="KW-1134">Transmembrane beta strand</keyword>
<evidence type="ECO:0000256" key="8">
    <source>
        <dbReference type="SAM" id="SignalP"/>
    </source>
</evidence>
<dbReference type="InterPro" id="IPR005017">
    <property type="entry name" value="OMPP1/FadL/TodX"/>
</dbReference>
<keyword evidence="7" id="KW-0998">Cell outer membrane</keyword>
<protein>
    <submittedName>
        <fullName evidence="9">Outer membrane protein transport protein</fullName>
    </submittedName>
</protein>
<evidence type="ECO:0000256" key="3">
    <source>
        <dbReference type="ARBA" id="ARBA00022452"/>
    </source>
</evidence>
<sequence>MKHTTRKTRYSMIAVAVVGALVAGNAAASGFQIRENSTKNVGRALTGTAVAKDGSSVLNNPAAMTNFTATNVQLDVAGIDLDASFNGTGYYKPTATTEVSVGGGNGGDPGELTAVPSMSFIMPLKGDLESVRLGASVSAPFGLKTEYENGWMGRYNATISDVKTVDLTLSAAIEFSPKVSVGAGVIFQRTEVTLGRDIPTNLIISSLPFPLNSPVGDGNFTLTGKDNAVGFVAGIMLRPWNNVTIGYSHRTEIKHKFRGTADFTMPNAFTARQPGLQTLAANAAAAAANTSLSPTQRATAAAQAQQLGALGYGFQDGTGYSELTTPAVDTVSLSWALNDRVTLYGDVQRTGWETLNNVTVGFSNRYQPTSVEQFNWKNTWYYGIGADFKLNDAFTLRAGVGYDESPTNDHDRTPRLPDNNRNIFAAGGSWAVSNNLSIDFAYMRVNVKKTPIDLPPNAAEGRYTGLRGDFTGHADVFSVGGSFSF</sequence>
<feature type="signal peptide" evidence="8">
    <location>
        <begin position="1"/>
        <end position="28"/>
    </location>
</feature>
<name>A0ABX8WQT7_9GAMM</name>